<proteinExistence type="inferred from homology"/>
<dbReference type="FunFam" id="2.60.40.10:FF:000495">
    <property type="entry name" value="Periplasmic beta-glucosidase"/>
    <property type="match status" value="1"/>
</dbReference>
<comment type="similarity">
    <text evidence="1">Belongs to the glycosyl hydrolase 3 family.</text>
</comment>
<dbReference type="AlphaFoldDB" id="A0A146GEZ0"/>
<reference evidence="5" key="1">
    <citation type="journal article" date="2017" name="Genome Announc.">
        <title>Draft Genome Sequence of Terrimicrobium sacchariphilum NM-5T, a Facultative Anaerobic Soil Bacterium of the Class Spartobacteria.</title>
        <authorList>
            <person name="Qiu Y.L."/>
            <person name="Tourlousse D.M."/>
            <person name="Matsuura N."/>
            <person name="Ohashi A."/>
            <person name="Sekiguchi Y."/>
        </authorList>
    </citation>
    <scope>NUCLEOTIDE SEQUENCE [LARGE SCALE GENOMIC DNA]</scope>
    <source>
        <strain evidence="5">NM-5</strain>
    </source>
</reference>
<dbReference type="PRINTS" id="PR00133">
    <property type="entry name" value="GLHYDRLASE3"/>
</dbReference>
<dbReference type="InParanoid" id="A0A146GEZ0"/>
<protein>
    <submittedName>
        <fullName evidence="4">Beta-glucosidase</fullName>
    </submittedName>
</protein>
<dbReference type="OrthoDB" id="9805821at2"/>
<dbReference type="GO" id="GO:0008422">
    <property type="term" value="F:beta-glucosidase activity"/>
    <property type="evidence" value="ECO:0007669"/>
    <property type="project" value="UniProtKB-ARBA"/>
</dbReference>
<dbReference type="Gene3D" id="3.40.50.1700">
    <property type="entry name" value="Glycoside hydrolase family 3 C-terminal domain"/>
    <property type="match status" value="1"/>
</dbReference>
<dbReference type="InterPro" id="IPR037524">
    <property type="entry name" value="PA14/GLEYA"/>
</dbReference>
<evidence type="ECO:0000313" key="4">
    <source>
        <dbReference type="EMBL" id="GAT35234.1"/>
    </source>
</evidence>
<comment type="caution">
    <text evidence="4">The sequence shown here is derived from an EMBL/GenBank/DDBJ whole genome shotgun (WGS) entry which is preliminary data.</text>
</comment>
<dbReference type="Pfam" id="PF00933">
    <property type="entry name" value="Glyco_hydro_3"/>
    <property type="match status" value="1"/>
</dbReference>
<dbReference type="Gene3D" id="3.20.20.300">
    <property type="entry name" value="Glycoside hydrolase, family 3, N-terminal domain"/>
    <property type="match status" value="1"/>
</dbReference>
<dbReference type="Gene3D" id="2.60.40.10">
    <property type="entry name" value="Immunoglobulins"/>
    <property type="match status" value="1"/>
</dbReference>
<dbReference type="SMART" id="SM00758">
    <property type="entry name" value="PA14"/>
    <property type="match status" value="1"/>
</dbReference>
<dbReference type="SUPFAM" id="SSF51445">
    <property type="entry name" value="(Trans)glycosidases"/>
    <property type="match status" value="1"/>
</dbReference>
<name>A0A146GEZ0_TERSA</name>
<dbReference type="InterPro" id="IPR026891">
    <property type="entry name" value="Fn3-like"/>
</dbReference>
<evidence type="ECO:0000256" key="2">
    <source>
        <dbReference type="ARBA" id="ARBA00022801"/>
    </source>
</evidence>
<dbReference type="SUPFAM" id="SSF52279">
    <property type="entry name" value="Beta-D-glucan exohydrolase, C-terminal domain"/>
    <property type="match status" value="1"/>
</dbReference>
<dbReference type="PANTHER" id="PTHR42715:SF10">
    <property type="entry name" value="BETA-GLUCOSIDASE"/>
    <property type="match status" value="1"/>
</dbReference>
<accession>A0A146GEZ0</accession>
<dbReference type="InterPro" id="IPR013783">
    <property type="entry name" value="Ig-like_fold"/>
</dbReference>
<dbReference type="RefSeq" id="WP_075081066.1">
    <property type="nucleotide sequence ID" value="NZ_BDCO01000003.1"/>
</dbReference>
<evidence type="ECO:0000256" key="1">
    <source>
        <dbReference type="ARBA" id="ARBA00005336"/>
    </source>
</evidence>
<gene>
    <name evidence="4" type="ORF">TSACC_3298</name>
</gene>
<dbReference type="InterPro" id="IPR036881">
    <property type="entry name" value="Glyco_hydro_3_C_sf"/>
</dbReference>
<dbReference type="STRING" id="690879.TSACC_3298"/>
<keyword evidence="2" id="KW-0378">Hydrolase</keyword>
<organism evidence="4 5">
    <name type="scientific">Terrimicrobium sacchariphilum</name>
    <dbReference type="NCBI Taxonomy" id="690879"/>
    <lineage>
        <taxon>Bacteria</taxon>
        <taxon>Pseudomonadati</taxon>
        <taxon>Verrucomicrobiota</taxon>
        <taxon>Terrimicrobiia</taxon>
        <taxon>Terrimicrobiales</taxon>
        <taxon>Terrimicrobiaceae</taxon>
        <taxon>Terrimicrobium</taxon>
    </lineage>
</organism>
<evidence type="ECO:0000259" key="3">
    <source>
        <dbReference type="PROSITE" id="PS51820"/>
    </source>
</evidence>
<dbReference type="SMART" id="SM01217">
    <property type="entry name" value="Fn3_like"/>
    <property type="match status" value="1"/>
</dbReference>
<dbReference type="EMBL" id="BDCO01000003">
    <property type="protein sequence ID" value="GAT35234.1"/>
    <property type="molecule type" value="Genomic_DNA"/>
</dbReference>
<dbReference type="InterPro" id="IPR002772">
    <property type="entry name" value="Glyco_hydro_3_C"/>
</dbReference>
<dbReference type="InterPro" id="IPR001764">
    <property type="entry name" value="Glyco_hydro_3_N"/>
</dbReference>
<dbReference type="GO" id="GO:0005975">
    <property type="term" value="P:carbohydrate metabolic process"/>
    <property type="evidence" value="ECO:0007669"/>
    <property type="project" value="InterPro"/>
</dbReference>
<dbReference type="Gene3D" id="2.60.120.260">
    <property type="entry name" value="Galactose-binding domain-like"/>
    <property type="match status" value="1"/>
</dbReference>
<sequence>MNDRTQTAEAFVENTLRALTLEEKVSLCHSGSKFGVNPVERLGIPVFEMSDGPHGVRHEISKTSWEPAGCDDDHSTYLPTGTAQAATWNRELMAQAGAVLGSEARHRGKDVILGPGLNIIRTPLCGRNFEYYSEDPYLVRELVVPAIRAIQEQDVAACAKHYAANNQELNRTGTDVEMDERTLRELYLPGFEAAVRDGGVLTVMGAYNKFRGQHCCHHAYLVNEVLKTEWGFQGAFISDWAGVTSTEEAARCGTDIEMGTNVASFDDFFLARAYLDGLRSGRYSMAELDDKVRRTLRVMYLAGVFDAHRKAGSRNTPEHQRAALDCAREAVVLLKNEGDLLPLDSKKIRRLAVIGENAAIRHAAGGNSSGVKTLYEITPLEGIRRLLGDSVEVVYARGYPDNRDGLEPISTPLLFTADEGSGVRGWKVLYQHGRSFAGSGVAGYAENAAYHDLSDTLPSGFHPQNFCITWQTELTAPETGAYAFGFVTDGIAELLVNGKSVCRTESDATRHLQKYDLQLTKGEVVAITLRHSKSDNATYVKFGWTHPGQSHTGSVRDEALALARSADAVIFVGGLTHMDDIEGRDRKDLTLPDGQDELIAELLTINPDTVLTFIGGSAVEMPWIEQAKAVLWLWYDGMEGGTAAAEVLFGITNPSGKLPFTFPRRLADVPAHNNLGTYQADISHYREGLTVGYRYHVTHNVKPLFCFGHGLSYTRFSYADLSIVPGPESIVVEVTVTNNGPVSGKDVVQLYLEDIVCSVPRPRIELKGFAKVSLEPGESTRVAFAITRRDLSFYDEASRSWVVEDGEFIAHVGNSSENLPLRQSFVWASR</sequence>
<feature type="domain" description="PA14" evidence="3">
    <location>
        <begin position="421"/>
        <end position="559"/>
    </location>
</feature>
<dbReference type="InterPro" id="IPR011658">
    <property type="entry name" value="PA14_dom"/>
</dbReference>
<dbReference type="Pfam" id="PF07691">
    <property type="entry name" value="PA14"/>
    <property type="match status" value="1"/>
</dbReference>
<evidence type="ECO:0000313" key="5">
    <source>
        <dbReference type="Proteomes" id="UP000076023"/>
    </source>
</evidence>
<dbReference type="Pfam" id="PF01915">
    <property type="entry name" value="Glyco_hydro_3_C"/>
    <property type="match status" value="1"/>
</dbReference>
<dbReference type="Pfam" id="PF14310">
    <property type="entry name" value="Fn3-like"/>
    <property type="match status" value="1"/>
</dbReference>
<dbReference type="PANTHER" id="PTHR42715">
    <property type="entry name" value="BETA-GLUCOSIDASE"/>
    <property type="match status" value="1"/>
</dbReference>
<dbReference type="Proteomes" id="UP000076023">
    <property type="component" value="Unassembled WGS sequence"/>
</dbReference>
<dbReference type="PROSITE" id="PS51820">
    <property type="entry name" value="PA14"/>
    <property type="match status" value="1"/>
</dbReference>
<dbReference type="InterPro" id="IPR017853">
    <property type="entry name" value="GH"/>
</dbReference>
<keyword evidence="5" id="KW-1185">Reference proteome</keyword>
<dbReference type="InterPro" id="IPR036962">
    <property type="entry name" value="Glyco_hydro_3_N_sf"/>
</dbReference>
<dbReference type="InterPro" id="IPR050288">
    <property type="entry name" value="Cellulose_deg_GH3"/>
</dbReference>